<accession>A0A9W6BPB6</accession>
<evidence type="ECO:0000259" key="2">
    <source>
        <dbReference type="Pfam" id="PF00975"/>
    </source>
</evidence>
<dbReference type="Proteomes" id="UP001165080">
    <property type="component" value="Unassembled WGS sequence"/>
</dbReference>
<dbReference type="SUPFAM" id="SSF53474">
    <property type="entry name" value="alpha/beta-Hydrolases"/>
    <property type="match status" value="1"/>
</dbReference>
<dbReference type="Gene3D" id="3.40.50.1820">
    <property type="entry name" value="alpha/beta hydrolase"/>
    <property type="match status" value="1"/>
</dbReference>
<name>A0A9W6BPB6_9CHLO</name>
<evidence type="ECO:0000313" key="3">
    <source>
        <dbReference type="EMBL" id="GLC55787.1"/>
    </source>
</evidence>
<dbReference type="InterPro" id="IPR012223">
    <property type="entry name" value="TEII"/>
</dbReference>
<feature type="domain" description="Thioesterase" evidence="2">
    <location>
        <begin position="162"/>
        <end position="379"/>
    </location>
</feature>
<keyword evidence="4" id="KW-1185">Reference proteome</keyword>
<dbReference type="Pfam" id="PF00975">
    <property type="entry name" value="Thioesterase"/>
    <property type="match status" value="1"/>
</dbReference>
<reference evidence="3 4" key="1">
    <citation type="journal article" date="2023" name="Commun. Biol.">
        <title>Reorganization of the ancestral sex-determining regions during the evolution of trioecy in Pleodorina starrii.</title>
        <authorList>
            <person name="Takahashi K."/>
            <person name="Suzuki S."/>
            <person name="Kawai-Toyooka H."/>
            <person name="Yamamoto K."/>
            <person name="Hamaji T."/>
            <person name="Ootsuki R."/>
            <person name="Yamaguchi H."/>
            <person name="Kawachi M."/>
            <person name="Higashiyama T."/>
            <person name="Nozaki H."/>
        </authorList>
    </citation>
    <scope>NUCLEOTIDE SEQUENCE [LARGE SCALE GENOMIC DNA]</scope>
    <source>
        <strain evidence="3 4">NIES-4479</strain>
    </source>
</reference>
<gene>
    <name evidence="3" type="primary">PLEST009918</name>
    <name evidence="3" type="ORF">PLESTB_001028800</name>
</gene>
<dbReference type="PANTHER" id="PTHR11487:SF0">
    <property type="entry name" value="S-ACYL FATTY ACID SYNTHASE THIOESTERASE, MEDIUM CHAIN"/>
    <property type="match status" value="1"/>
</dbReference>
<comment type="similarity">
    <text evidence="1">Belongs to the thioesterase family.</text>
</comment>
<evidence type="ECO:0000313" key="4">
    <source>
        <dbReference type="Proteomes" id="UP001165080"/>
    </source>
</evidence>
<evidence type="ECO:0000256" key="1">
    <source>
        <dbReference type="ARBA" id="ARBA00007169"/>
    </source>
</evidence>
<dbReference type="InterPro" id="IPR029058">
    <property type="entry name" value="AB_hydrolase_fold"/>
</dbReference>
<dbReference type="EMBL" id="BRXU01000014">
    <property type="protein sequence ID" value="GLC55787.1"/>
    <property type="molecule type" value="Genomic_DNA"/>
</dbReference>
<dbReference type="PANTHER" id="PTHR11487">
    <property type="entry name" value="THIOESTERASE"/>
    <property type="match status" value="1"/>
</dbReference>
<comment type="caution">
    <text evidence="3">The sequence shown here is derived from an EMBL/GenBank/DDBJ whole genome shotgun (WGS) entry which is preliminary data.</text>
</comment>
<dbReference type="GO" id="GO:0008610">
    <property type="term" value="P:lipid biosynthetic process"/>
    <property type="evidence" value="ECO:0007669"/>
    <property type="project" value="TreeGrafter"/>
</dbReference>
<dbReference type="InterPro" id="IPR001031">
    <property type="entry name" value="Thioesterase"/>
</dbReference>
<protein>
    <recommendedName>
        <fullName evidence="2">Thioesterase domain-containing protein</fullName>
    </recommendedName>
</protein>
<proteinExistence type="inferred from homology"/>
<dbReference type="AlphaFoldDB" id="A0A9W6BPB6"/>
<sequence>MLTPEQARKISLIEVLLEEAEEQRPGMVQAPPEQAALLWSEDEIRRYFNEQLSATGTSSAIGGGNAPLDGAETSRLLNGPVGQSLTPPRPPPAAPVSARCSPELLARWFPGLPLSGTATPNPRARILAFHSAGNAEDMWTSEGTGPRRSPSPLLEWCRVNRVELLAVQMPGRGSRAREPFITNAQAAAQALLPVVTPLLESSAGVSYAVLSHSFGCWVAFELLRAVRAAGLPQPRVWCLSAMPYPDVPYDKRPWRRQRTLDDTDFKEEMRGWDVNEVVFTRDMWQLYEPILRADCTVFDEYELQPDASYDRAVRQASGGNTVEGPPPLEPFDFPISAFWGNQDRRISRGLVAPWARYTRGGFTLREIAGNHLWPINNRQAKATWLTELVSALETALV</sequence>
<organism evidence="3 4">
    <name type="scientific">Pleodorina starrii</name>
    <dbReference type="NCBI Taxonomy" id="330485"/>
    <lineage>
        <taxon>Eukaryota</taxon>
        <taxon>Viridiplantae</taxon>
        <taxon>Chlorophyta</taxon>
        <taxon>core chlorophytes</taxon>
        <taxon>Chlorophyceae</taxon>
        <taxon>CS clade</taxon>
        <taxon>Chlamydomonadales</taxon>
        <taxon>Volvocaceae</taxon>
        <taxon>Pleodorina</taxon>
    </lineage>
</organism>